<dbReference type="CDD" id="cd06257">
    <property type="entry name" value="DnaJ"/>
    <property type="match status" value="1"/>
</dbReference>
<dbReference type="PANTHER" id="PTHR46620">
    <property type="entry name" value="J DOMAIN-CONTAINING PROTEIN SPF31"/>
    <property type="match status" value="1"/>
</dbReference>
<evidence type="ECO:0000313" key="3">
    <source>
        <dbReference type="EMBL" id="EGW34471.1"/>
    </source>
</evidence>
<dbReference type="InParanoid" id="G3AIQ5"/>
<dbReference type="AlphaFoldDB" id="G3AIQ5"/>
<dbReference type="PANTHER" id="PTHR46620:SF1">
    <property type="entry name" value="J DOMAIN-CONTAINING PROTEIN SPF31"/>
    <property type="match status" value="1"/>
</dbReference>
<reference evidence="3 4" key="1">
    <citation type="journal article" date="2011" name="Proc. Natl. Acad. Sci. U.S.A.">
        <title>Comparative genomics of xylose-fermenting fungi for enhanced biofuel production.</title>
        <authorList>
            <person name="Wohlbach D.J."/>
            <person name="Kuo A."/>
            <person name="Sato T.K."/>
            <person name="Potts K.M."/>
            <person name="Salamov A.A."/>
            <person name="LaButti K.M."/>
            <person name="Sun H."/>
            <person name="Clum A."/>
            <person name="Pangilinan J.L."/>
            <person name="Lindquist E.A."/>
            <person name="Lucas S."/>
            <person name="Lapidus A."/>
            <person name="Jin M."/>
            <person name="Gunawan C."/>
            <person name="Balan V."/>
            <person name="Dale B.E."/>
            <person name="Jeffries T.W."/>
            <person name="Zinkel R."/>
            <person name="Barry K.W."/>
            <person name="Grigoriev I.V."/>
            <person name="Gasch A.P."/>
        </authorList>
    </citation>
    <scope>NUCLEOTIDE SEQUENCE [LARGE SCALE GENOMIC DNA]</scope>
    <source>
        <strain evidence="4">NRRL Y-27907 / 11-Y1</strain>
    </source>
</reference>
<protein>
    <recommendedName>
        <fullName evidence="2">J domain-containing protein</fullName>
    </recommendedName>
</protein>
<keyword evidence="4" id="KW-1185">Reference proteome</keyword>
<dbReference type="PROSITE" id="PS50076">
    <property type="entry name" value="DNAJ_2"/>
    <property type="match status" value="1"/>
</dbReference>
<dbReference type="Proteomes" id="UP000000709">
    <property type="component" value="Unassembled WGS sequence"/>
</dbReference>
<feature type="coiled-coil region" evidence="1">
    <location>
        <begin position="144"/>
        <end position="172"/>
    </location>
</feature>
<dbReference type="Pfam" id="PF00226">
    <property type="entry name" value="DnaJ"/>
    <property type="match status" value="1"/>
</dbReference>
<sequence length="206" mass="24546">MNNDELERILSLEESALNRTAEIERVLNCNEFDYFDILQLNPLSTADDLGSIIKRVYRKKSLLIHPDKTDHPRASDAFDRLKKAEKVLSCANEQEEEFKEKNRLIAIYHSVTSEGKDYDLDKVKKQVAEILQDEINEQELQVLYQQTAKQRKHEQEQKLRQERELKKQLESKWEDERDVRVKNWRDYSFKIDKKKKKKTGKPKVLV</sequence>
<evidence type="ECO:0000259" key="2">
    <source>
        <dbReference type="PROSITE" id="PS50076"/>
    </source>
</evidence>
<dbReference type="OMA" id="NWEDERD"/>
<dbReference type="KEGG" id="spaa:SPAPADRAFT_133963"/>
<organism evidence="4">
    <name type="scientific">Spathaspora passalidarum (strain NRRL Y-27907 / 11-Y1)</name>
    <dbReference type="NCBI Taxonomy" id="619300"/>
    <lineage>
        <taxon>Eukaryota</taxon>
        <taxon>Fungi</taxon>
        <taxon>Dikarya</taxon>
        <taxon>Ascomycota</taxon>
        <taxon>Saccharomycotina</taxon>
        <taxon>Pichiomycetes</taxon>
        <taxon>Debaryomycetaceae</taxon>
        <taxon>Spathaspora</taxon>
    </lineage>
</organism>
<evidence type="ECO:0000256" key="1">
    <source>
        <dbReference type="SAM" id="Coils"/>
    </source>
</evidence>
<dbReference type="HOGENOM" id="CLU_070940_1_0_1"/>
<dbReference type="RefSeq" id="XP_007374055.1">
    <property type="nucleotide sequence ID" value="XM_007373993.1"/>
</dbReference>
<dbReference type="SMART" id="SM00271">
    <property type="entry name" value="DnaJ"/>
    <property type="match status" value="1"/>
</dbReference>
<dbReference type="InterPro" id="IPR001623">
    <property type="entry name" value="DnaJ_domain"/>
</dbReference>
<accession>G3AIQ5</accession>
<name>G3AIQ5_SPAPN</name>
<dbReference type="eggNOG" id="KOG1150">
    <property type="taxonomic scope" value="Eukaryota"/>
</dbReference>
<dbReference type="Gene3D" id="1.10.287.110">
    <property type="entry name" value="DnaJ domain"/>
    <property type="match status" value="1"/>
</dbReference>
<evidence type="ECO:0000313" key="4">
    <source>
        <dbReference type="Proteomes" id="UP000000709"/>
    </source>
</evidence>
<dbReference type="GeneID" id="18869774"/>
<dbReference type="EMBL" id="GL996500">
    <property type="protein sequence ID" value="EGW34471.1"/>
    <property type="molecule type" value="Genomic_DNA"/>
</dbReference>
<feature type="domain" description="J" evidence="2">
    <location>
        <begin position="33"/>
        <end position="102"/>
    </location>
</feature>
<gene>
    <name evidence="3" type="ORF">SPAPADRAFT_133963</name>
</gene>
<keyword evidence="1" id="KW-0175">Coiled coil</keyword>
<proteinExistence type="predicted"/>
<dbReference type="InterPro" id="IPR036869">
    <property type="entry name" value="J_dom_sf"/>
</dbReference>
<dbReference type="OrthoDB" id="342454at2759"/>
<dbReference type="SUPFAM" id="SSF46565">
    <property type="entry name" value="Chaperone J-domain"/>
    <property type="match status" value="1"/>
</dbReference>